<keyword evidence="5" id="KW-1133">Transmembrane helix</keyword>
<dbReference type="SMART" id="SM00052">
    <property type="entry name" value="EAL"/>
    <property type="match status" value="1"/>
</dbReference>
<keyword evidence="10" id="KW-1185">Reference proteome</keyword>
<dbReference type="GO" id="GO:0071732">
    <property type="term" value="P:cellular response to nitric oxide"/>
    <property type="evidence" value="ECO:0007669"/>
    <property type="project" value="UniProtKB-ARBA"/>
</dbReference>
<comment type="cofactor">
    <cofactor evidence="1">
        <name>Mg(2+)</name>
        <dbReference type="ChEBI" id="CHEBI:18420"/>
    </cofactor>
</comment>
<dbReference type="PANTHER" id="PTHR44757:SF2">
    <property type="entry name" value="BIOFILM ARCHITECTURE MAINTENANCE PROTEIN MBAA"/>
    <property type="match status" value="1"/>
</dbReference>
<dbReference type="CDD" id="cd01949">
    <property type="entry name" value="GGDEF"/>
    <property type="match status" value="1"/>
</dbReference>
<dbReference type="Pfam" id="PF00990">
    <property type="entry name" value="GGDEF"/>
    <property type="match status" value="1"/>
</dbReference>
<dbReference type="SUPFAM" id="SSF141868">
    <property type="entry name" value="EAL domain-like"/>
    <property type="match status" value="1"/>
</dbReference>
<protein>
    <recommendedName>
        <fullName evidence="2">cyclic-guanylate-specific phosphodiesterase</fullName>
        <ecNumber evidence="2">3.1.4.52</ecNumber>
    </recommendedName>
</protein>
<dbReference type="Pfam" id="PF00563">
    <property type="entry name" value="EAL"/>
    <property type="match status" value="1"/>
</dbReference>
<dbReference type="InterPro" id="IPR003660">
    <property type="entry name" value="HAMP_dom"/>
</dbReference>
<dbReference type="InterPro" id="IPR035919">
    <property type="entry name" value="EAL_sf"/>
</dbReference>
<feature type="transmembrane region" description="Helical" evidence="5">
    <location>
        <begin position="200"/>
        <end position="226"/>
    </location>
</feature>
<evidence type="ECO:0000256" key="5">
    <source>
        <dbReference type="SAM" id="Phobius"/>
    </source>
</evidence>
<dbReference type="SUPFAM" id="SSF158472">
    <property type="entry name" value="HAMP domain-like"/>
    <property type="match status" value="1"/>
</dbReference>
<dbReference type="SUPFAM" id="SSF55073">
    <property type="entry name" value="Nucleotide cyclase"/>
    <property type="match status" value="1"/>
</dbReference>
<dbReference type="Gene3D" id="3.30.70.270">
    <property type="match status" value="1"/>
</dbReference>
<keyword evidence="3" id="KW-0973">c-di-GMP</keyword>
<reference evidence="10" key="1">
    <citation type="submission" date="2017-11" db="EMBL/GenBank/DDBJ databases">
        <title>The draft genome sequence of Chromatocurvus sp. F02.</title>
        <authorList>
            <person name="Du Z.-J."/>
            <person name="Chang Y.-Q."/>
        </authorList>
    </citation>
    <scope>NUCLEOTIDE SEQUENCE [LARGE SCALE GENOMIC DNA]</scope>
    <source>
        <strain evidence="10">F02</strain>
    </source>
</reference>
<dbReference type="InterPro" id="IPR029787">
    <property type="entry name" value="Nucleotide_cyclase"/>
</dbReference>
<feature type="domain" description="GGDEF" evidence="8">
    <location>
        <begin position="358"/>
        <end position="503"/>
    </location>
</feature>
<dbReference type="Proteomes" id="UP000234845">
    <property type="component" value="Unassembled WGS sequence"/>
</dbReference>
<dbReference type="PROSITE" id="PS50883">
    <property type="entry name" value="EAL"/>
    <property type="match status" value="1"/>
</dbReference>
<dbReference type="AlphaFoldDB" id="A0A2N5Y0X1"/>
<dbReference type="InterPro" id="IPR000160">
    <property type="entry name" value="GGDEF_dom"/>
</dbReference>
<sequence length="787" mass="86213">MEPRSMSVARRIVLVFFLVALVGSTLALSGLAIREYRDQRISLLDSVVADIEGHTQLAADIHLRDRPQVDAALTRFLGLSPALSFIRVHSADGGLLAQRERHAGTADEAPTFATVRGADTSAVDTNFSSHSTGTAPATSALLATLTGGERILNLSVPVFSMINPTGKNLVREDFGRALVRPASSRYIVGYVHAGISNSQLLLQVLLVLATMAGIALALIVISTFFINLYTQRLTAPLSALARMADEVAAGNLKKSITIDGSGEVKEIAGVLNAIIGGLNTYKTRIGVDHQLLSMKVEERTAQLSQRNQELDLAVTQVTETKDRLRKMAYFDSLTSLPNRRLFTEQLDLLLRLAKRNKQILALMFLDLDNFKRINDSLGHSAGDALLKEVAHRLASCVRESDVVAHYADPESRIDVSRLGGDEFTVVLNQIENVDAVTIVAQRLLTSLLKPMEIDGHELVVTPSIGIAVAPNDATDMEGLLKAADTAMYHAKAAGKNTFLFYNSDMDSTGVDRLQLETDLRRALERNELLFHYQPQVDTRTGTIIGIEALLRWQHPEKGMIPPFKFIPVAEELGLISELGTWGLREACRQMVEFRKEGLSLDKVAVNVSALQFTTQFCATVKNILEETGLPASALELELTESIMMEDSHSTVRALQELKAMGLRLSIDDFGTGYSSLSYLSRFPLDELKIDRSFVIDFDKSDNDASLVVAIIAMGRSMKLELVAEGVETHEQFHFLTEHGAEVIQGYLFSKPVTADELRPLLVPGYFLEQIHAIRADTYATSAGSLAS</sequence>
<comment type="caution">
    <text evidence="9">The sequence shown here is derived from an EMBL/GenBank/DDBJ whole genome shotgun (WGS) entry which is preliminary data.</text>
</comment>
<proteinExistence type="predicted"/>
<feature type="domain" description="EAL" evidence="6">
    <location>
        <begin position="512"/>
        <end position="765"/>
    </location>
</feature>
<accession>A0A2N5Y0X1</accession>
<evidence type="ECO:0000259" key="8">
    <source>
        <dbReference type="PROSITE" id="PS50887"/>
    </source>
</evidence>
<evidence type="ECO:0000256" key="1">
    <source>
        <dbReference type="ARBA" id="ARBA00001946"/>
    </source>
</evidence>
<dbReference type="SMART" id="SM00267">
    <property type="entry name" value="GGDEF"/>
    <property type="match status" value="1"/>
</dbReference>
<dbReference type="GO" id="GO:0007165">
    <property type="term" value="P:signal transduction"/>
    <property type="evidence" value="ECO:0007669"/>
    <property type="project" value="InterPro"/>
</dbReference>
<gene>
    <name evidence="9" type="ORF">CWI75_13255</name>
</gene>
<dbReference type="PROSITE" id="PS50887">
    <property type="entry name" value="GGDEF"/>
    <property type="match status" value="1"/>
</dbReference>
<evidence type="ECO:0000259" key="6">
    <source>
        <dbReference type="PROSITE" id="PS50883"/>
    </source>
</evidence>
<dbReference type="GO" id="GO:0016020">
    <property type="term" value="C:membrane"/>
    <property type="evidence" value="ECO:0007669"/>
    <property type="project" value="InterPro"/>
</dbReference>
<dbReference type="InterPro" id="IPR052155">
    <property type="entry name" value="Biofilm_reg_signaling"/>
</dbReference>
<dbReference type="NCBIfam" id="TIGR00254">
    <property type="entry name" value="GGDEF"/>
    <property type="match status" value="1"/>
</dbReference>
<dbReference type="PANTHER" id="PTHR44757">
    <property type="entry name" value="DIGUANYLATE CYCLASE DGCP"/>
    <property type="match status" value="1"/>
</dbReference>
<dbReference type="Gene3D" id="6.10.340.10">
    <property type="match status" value="1"/>
</dbReference>
<feature type="domain" description="HAMP" evidence="7">
    <location>
        <begin position="231"/>
        <end position="283"/>
    </location>
</feature>
<dbReference type="CDD" id="cd06225">
    <property type="entry name" value="HAMP"/>
    <property type="match status" value="1"/>
</dbReference>
<dbReference type="FunFam" id="3.30.70.270:FF:000001">
    <property type="entry name" value="Diguanylate cyclase domain protein"/>
    <property type="match status" value="1"/>
</dbReference>
<evidence type="ECO:0000256" key="4">
    <source>
        <dbReference type="ARBA" id="ARBA00051114"/>
    </source>
</evidence>
<dbReference type="SMART" id="SM00304">
    <property type="entry name" value="HAMP"/>
    <property type="match status" value="1"/>
</dbReference>
<dbReference type="PROSITE" id="PS50885">
    <property type="entry name" value="HAMP"/>
    <property type="match status" value="1"/>
</dbReference>
<evidence type="ECO:0000313" key="10">
    <source>
        <dbReference type="Proteomes" id="UP000234845"/>
    </source>
</evidence>
<dbReference type="EMBL" id="PKLZ01000009">
    <property type="protein sequence ID" value="PLW82044.1"/>
    <property type="molecule type" value="Genomic_DNA"/>
</dbReference>
<evidence type="ECO:0000256" key="2">
    <source>
        <dbReference type="ARBA" id="ARBA00012282"/>
    </source>
</evidence>
<dbReference type="InterPro" id="IPR001633">
    <property type="entry name" value="EAL_dom"/>
</dbReference>
<dbReference type="GO" id="GO:0071111">
    <property type="term" value="F:cyclic-guanylate-specific phosphodiesterase activity"/>
    <property type="evidence" value="ECO:0007669"/>
    <property type="project" value="UniProtKB-EC"/>
</dbReference>
<keyword evidence="5" id="KW-0812">Transmembrane</keyword>
<dbReference type="InterPro" id="IPR043128">
    <property type="entry name" value="Rev_trsase/Diguanyl_cyclase"/>
</dbReference>
<evidence type="ECO:0000256" key="3">
    <source>
        <dbReference type="ARBA" id="ARBA00022636"/>
    </source>
</evidence>
<dbReference type="EC" id="3.1.4.52" evidence="2"/>
<evidence type="ECO:0000259" key="7">
    <source>
        <dbReference type="PROSITE" id="PS50885"/>
    </source>
</evidence>
<dbReference type="CDD" id="cd01948">
    <property type="entry name" value="EAL"/>
    <property type="match status" value="1"/>
</dbReference>
<keyword evidence="5" id="KW-0472">Membrane</keyword>
<organism evidence="9 10">
    <name type="scientific">Kineobactrum sediminis</name>
    <dbReference type="NCBI Taxonomy" id="1905677"/>
    <lineage>
        <taxon>Bacteria</taxon>
        <taxon>Pseudomonadati</taxon>
        <taxon>Pseudomonadota</taxon>
        <taxon>Gammaproteobacteria</taxon>
        <taxon>Cellvibrionales</taxon>
        <taxon>Halieaceae</taxon>
        <taxon>Kineobactrum</taxon>
    </lineage>
</organism>
<dbReference type="Pfam" id="PF00672">
    <property type="entry name" value="HAMP"/>
    <property type="match status" value="1"/>
</dbReference>
<evidence type="ECO:0000313" key="9">
    <source>
        <dbReference type="EMBL" id="PLW82044.1"/>
    </source>
</evidence>
<name>A0A2N5Y0X1_9GAMM</name>
<dbReference type="Gene3D" id="3.20.20.450">
    <property type="entry name" value="EAL domain"/>
    <property type="match status" value="1"/>
</dbReference>
<dbReference type="FunFam" id="3.20.20.450:FF:000001">
    <property type="entry name" value="Cyclic di-GMP phosphodiesterase yahA"/>
    <property type="match status" value="1"/>
</dbReference>
<comment type="catalytic activity">
    <reaction evidence="4">
        <text>3',3'-c-di-GMP + H2O = 5'-phosphoguanylyl(3'-&gt;5')guanosine + H(+)</text>
        <dbReference type="Rhea" id="RHEA:24902"/>
        <dbReference type="ChEBI" id="CHEBI:15377"/>
        <dbReference type="ChEBI" id="CHEBI:15378"/>
        <dbReference type="ChEBI" id="CHEBI:58754"/>
        <dbReference type="ChEBI" id="CHEBI:58805"/>
        <dbReference type="EC" id="3.1.4.52"/>
    </reaction>
    <physiologicalReaction direction="left-to-right" evidence="4">
        <dbReference type="Rhea" id="RHEA:24903"/>
    </physiologicalReaction>
</comment>